<dbReference type="NCBIfam" id="NF003816">
    <property type="entry name" value="PRK05406.1-5"/>
    <property type="match status" value="1"/>
</dbReference>
<dbReference type="RefSeq" id="WP_094604388.1">
    <property type="nucleotide sequence ID" value="NZ_CP155573.1"/>
</dbReference>
<comment type="similarity">
    <text evidence="1">Belongs to the LamB/PxpA family.</text>
</comment>
<dbReference type="PANTHER" id="PTHR30292:SF0">
    <property type="entry name" value="5-OXOPROLINASE SUBUNIT A"/>
    <property type="match status" value="1"/>
</dbReference>
<name>A0ABZ3ITW9_9FIRM</name>
<dbReference type="HAMAP" id="MF_00691">
    <property type="entry name" value="PxpA"/>
    <property type="match status" value="1"/>
</dbReference>
<dbReference type="EMBL" id="CP155573">
    <property type="protein sequence ID" value="XFO69160.1"/>
    <property type="molecule type" value="Genomic_DNA"/>
</dbReference>
<dbReference type="CDD" id="cd10787">
    <property type="entry name" value="LamB_YcsF_like"/>
    <property type="match status" value="1"/>
</dbReference>
<dbReference type="Pfam" id="PF03746">
    <property type="entry name" value="LamB_YcsF"/>
    <property type="match status" value="1"/>
</dbReference>
<dbReference type="Gene3D" id="3.20.20.370">
    <property type="entry name" value="Glycoside hydrolase/deacetylase"/>
    <property type="match status" value="1"/>
</dbReference>
<proteinExistence type="inferred from homology"/>
<dbReference type="InterPro" id="IPR005501">
    <property type="entry name" value="LamB/YcsF/PxpA-like"/>
</dbReference>
<comment type="function">
    <text evidence="1">Catalyzes the cleavage of 5-oxoproline to form L-glutamate coupled to the hydrolysis of ATP to ADP and inorganic phosphate.</text>
</comment>
<sequence>MLYIDLNCDMGENFGVYSLGNDEEIMPYVTSINVACGFHASDPANMRKTVKLAKKYGVAVGAHPSLPDLVGFGRRAMSVTPDEIKADFIYQIGALQAFCHAEGVVMQHVKDHGAITDMANNDLAIAIAMAEAIQAVDSNLYMVCLANSLMVKAAKTVGIPYVEEAYADRAYTDTGSLVSRKQANAVIHDAATVRKRVLGMMKEKQILSINGSVLPINAQTICLHGDTPGAIALAKELRSSLESSGVTVQPFGKSLRSA</sequence>
<dbReference type="PANTHER" id="PTHR30292">
    <property type="entry name" value="UNCHARACTERIZED PROTEIN YBGL-RELATED"/>
    <property type="match status" value="1"/>
</dbReference>
<dbReference type="GO" id="GO:0017168">
    <property type="term" value="F:5-oxoprolinase (ATP-hydrolyzing) activity"/>
    <property type="evidence" value="ECO:0007669"/>
    <property type="project" value="UniProtKB-EC"/>
</dbReference>
<dbReference type="EC" id="3.5.2.9" evidence="1"/>
<gene>
    <name evidence="2" type="primary">pxpA_2</name>
    <name evidence="1" type="synonym">pxpA</name>
    <name evidence="2" type="ORF">SPSIL_053900</name>
</gene>
<organism evidence="2 3">
    <name type="scientific">Sporomusa silvacetica DSM 10669</name>
    <dbReference type="NCBI Taxonomy" id="1123289"/>
    <lineage>
        <taxon>Bacteria</taxon>
        <taxon>Bacillati</taxon>
        <taxon>Bacillota</taxon>
        <taxon>Negativicutes</taxon>
        <taxon>Selenomonadales</taxon>
        <taxon>Sporomusaceae</taxon>
        <taxon>Sporomusa</taxon>
    </lineage>
</organism>
<dbReference type="SUPFAM" id="SSF88713">
    <property type="entry name" value="Glycoside hydrolase/deacetylase"/>
    <property type="match status" value="1"/>
</dbReference>
<comment type="catalytic activity">
    <reaction evidence="1">
        <text>5-oxo-L-proline + ATP + 2 H2O = L-glutamate + ADP + phosphate + H(+)</text>
        <dbReference type="Rhea" id="RHEA:10348"/>
        <dbReference type="ChEBI" id="CHEBI:15377"/>
        <dbReference type="ChEBI" id="CHEBI:15378"/>
        <dbReference type="ChEBI" id="CHEBI:29985"/>
        <dbReference type="ChEBI" id="CHEBI:30616"/>
        <dbReference type="ChEBI" id="CHEBI:43474"/>
        <dbReference type="ChEBI" id="CHEBI:58402"/>
        <dbReference type="ChEBI" id="CHEBI:456216"/>
        <dbReference type="EC" id="3.5.2.9"/>
    </reaction>
</comment>
<keyword evidence="1" id="KW-0547">Nucleotide-binding</keyword>
<accession>A0ABZ3ITW9</accession>
<comment type="subunit">
    <text evidence="1">Forms a complex composed of PxpA, PxpB and PxpC.</text>
</comment>
<keyword evidence="1" id="KW-0067">ATP-binding</keyword>
<dbReference type="Proteomes" id="UP000216752">
    <property type="component" value="Chromosome"/>
</dbReference>
<evidence type="ECO:0000256" key="1">
    <source>
        <dbReference type="HAMAP-Rule" id="MF_00691"/>
    </source>
</evidence>
<protein>
    <recommendedName>
        <fullName evidence="1">5-oxoprolinase subunit A</fullName>
        <shortName evidence="1">5-OPase subunit A</shortName>
        <ecNumber evidence="1">3.5.2.9</ecNumber>
    </recommendedName>
    <alternativeName>
        <fullName evidence="1">5-oxoprolinase (ATP-hydrolyzing) subunit A</fullName>
    </alternativeName>
</protein>
<evidence type="ECO:0000313" key="2">
    <source>
        <dbReference type="EMBL" id="XFO69160.1"/>
    </source>
</evidence>
<keyword evidence="3" id="KW-1185">Reference proteome</keyword>
<evidence type="ECO:0000313" key="3">
    <source>
        <dbReference type="Proteomes" id="UP000216752"/>
    </source>
</evidence>
<dbReference type="NCBIfam" id="NF003814">
    <property type="entry name" value="PRK05406.1-3"/>
    <property type="match status" value="1"/>
</dbReference>
<keyword evidence="1 2" id="KW-0378">Hydrolase</keyword>
<dbReference type="InterPro" id="IPR011330">
    <property type="entry name" value="Glyco_hydro/deAcase_b/a-brl"/>
</dbReference>
<reference evidence="2" key="1">
    <citation type="submission" date="2024-05" db="EMBL/GenBank/DDBJ databases">
        <title>Isolation and characterization of Sporomusa carbonis sp. nov., a carboxydotrophic hydrogenogen in the genus of Sporomusa isolated from a charcoal burning pile.</title>
        <authorList>
            <person name="Boeer T."/>
            <person name="Rosenbaum F."/>
            <person name="Eysell L."/>
            <person name="Mueller V."/>
            <person name="Daniel R."/>
            <person name="Poehlein A."/>
        </authorList>
    </citation>
    <scope>NUCLEOTIDE SEQUENCE [LARGE SCALE GENOMIC DNA]</scope>
    <source>
        <strain evidence="2">DSM 10669</strain>
    </source>
</reference>